<feature type="non-terminal residue" evidence="1">
    <location>
        <position position="1"/>
    </location>
</feature>
<dbReference type="GeneID" id="19333511"/>
<evidence type="ECO:0000313" key="1">
    <source>
        <dbReference type="EMBL" id="EME80818.1"/>
    </source>
</evidence>
<dbReference type="Proteomes" id="UP000016932">
    <property type="component" value="Unassembled WGS sequence"/>
</dbReference>
<sequence length="73" mass="8553">FLGAKSQYYRQLQAFFSFSNPAPYTLSLSIELRRRSLDREVNIFRHNVTPAPVRWANRERSCSFCYDVLGSCD</sequence>
<dbReference type="RefSeq" id="XP_007928192.1">
    <property type="nucleotide sequence ID" value="XM_007930001.1"/>
</dbReference>
<reference evidence="1 2" key="1">
    <citation type="journal article" date="2012" name="PLoS Pathog.">
        <title>Diverse lifestyles and strategies of plant pathogenesis encoded in the genomes of eighteen Dothideomycetes fungi.</title>
        <authorList>
            <person name="Ohm R.A."/>
            <person name="Feau N."/>
            <person name="Henrissat B."/>
            <person name="Schoch C.L."/>
            <person name="Horwitz B.A."/>
            <person name="Barry K.W."/>
            <person name="Condon B.J."/>
            <person name="Copeland A.C."/>
            <person name="Dhillon B."/>
            <person name="Glaser F."/>
            <person name="Hesse C.N."/>
            <person name="Kosti I."/>
            <person name="LaButti K."/>
            <person name="Lindquist E.A."/>
            <person name="Lucas S."/>
            <person name="Salamov A.A."/>
            <person name="Bradshaw R.E."/>
            <person name="Ciuffetti L."/>
            <person name="Hamelin R.C."/>
            <person name="Kema G.H.J."/>
            <person name="Lawrence C."/>
            <person name="Scott J.A."/>
            <person name="Spatafora J.W."/>
            <person name="Turgeon B.G."/>
            <person name="de Wit P.J.G.M."/>
            <person name="Zhong S."/>
            <person name="Goodwin S.B."/>
            <person name="Grigoriev I.V."/>
        </authorList>
    </citation>
    <scope>NUCLEOTIDE SEQUENCE [LARGE SCALE GENOMIC DNA]</scope>
    <source>
        <strain evidence="1 2">CIRAD86</strain>
    </source>
</reference>
<dbReference type="KEGG" id="pfj:MYCFIDRAFT_176203"/>
<accession>M3AUK4</accession>
<dbReference type="AlphaFoldDB" id="M3AUK4"/>
<evidence type="ECO:0000313" key="2">
    <source>
        <dbReference type="Proteomes" id="UP000016932"/>
    </source>
</evidence>
<name>M3AUK4_PSEFD</name>
<dbReference type="VEuPathDB" id="FungiDB:MYCFIDRAFT_176203"/>
<dbReference type="EMBL" id="KB446560">
    <property type="protein sequence ID" value="EME80818.1"/>
    <property type="molecule type" value="Genomic_DNA"/>
</dbReference>
<organism evidence="1 2">
    <name type="scientific">Pseudocercospora fijiensis (strain CIRAD86)</name>
    <name type="common">Black leaf streak disease fungus</name>
    <name type="synonym">Mycosphaerella fijiensis</name>
    <dbReference type="NCBI Taxonomy" id="383855"/>
    <lineage>
        <taxon>Eukaryota</taxon>
        <taxon>Fungi</taxon>
        <taxon>Dikarya</taxon>
        <taxon>Ascomycota</taxon>
        <taxon>Pezizomycotina</taxon>
        <taxon>Dothideomycetes</taxon>
        <taxon>Dothideomycetidae</taxon>
        <taxon>Mycosphaerellales</taxon>
        <taxon>Mycosphaerellaceae</taxon>
        <taxon>Pseudocercospora</taxon>
    </lineage>
</organism>
<protein>
    <submittedName>
        <fullName evidence="1">Uncharacterized protein</fullName>
    </submittedName>
</protein>
<gene>
    <name evidence="1" type="ORF">MYCFIDRAFT_176203</name>
</gene>
<keyword evidence="2" id="KW-1185">Reference proteome</keyword>
<dbReference type="HOGENOM" id="CLU_2711702_0_0_1"/>
<proteinExistence type="predicted"/>